<dbReference type="PIRSF" id="PIRSF000105">
    <property type="entry name" value="HCDH"/>
    <property type="match status" value="1"/>
</dbReference>
<dbReference type="GO" id="GO:0070403">
    <property type="term" value="F:NAD+ binding"/>
    <property type="evidence" value="ECO:0007669"/>
    <property type="project" value="InterPro"/>
</dbReference>
<dbReference type="InterPro" id="IPR036291">
    <property type="entry name" value="NAD(P)-bd_dom_sf"/>
</dbReference>
<feature type="binding site" evidence="12">
    <location>
        <position position="95"/>
    </location>
    <ligand>
        <name>NAD(+)</name>
        <dbReference type="ChEBI" id="CHEBI:57540"/>
    </ligand>
</feature>
<feature type="binding site" evidence="12">
    <location>
        <position position="100"/>
    </location>
    <ligand>
        <name>NAD(+)</name>
        <dbReference type="ChEBI" id="CHEBI:57540"/>
    </ligand>
</feature>
<dbReference type="SUPFAM" id="SSF48179">
    <property type="entry name" value="6-phosphogluconate dehydrogenase C-terminal domain-like"/>
    <property type="match status" value="1"/>
</dbReference>
<comment type="caution">
    <text evidence="15">The sequence shown here is derived from an EMBL/GenBank/DDBJ whole genome shotgun (WGS) entry which is preliminary data.</text>
</comment>
<evidence type="ECO:0000259" key="14">
    <source>
        <dbReference type="Pfam" id="PF02737"/>
    </source>
</evidence>
<feature type="binding site" evidence="12">
    <location>
        <position position="36"/>
    </location>
    <ligand>
        <name>NAD(+)</name>
        <dbReference type="ChEBI" id="CHEBI:57540"/>
    </ligand>
</feature>
<dbReference type="InterPro" id="IPR006108">
    <property type="entry name" value="3HC_DH_C"/>
</dbReference>
<evidence type="ECO:0000256" key="10">
    <source>
        <dbReference type="ARBA" id="ARBA00042709"/>
    </source>
</evidence>
<proteinExistence type="inferred from homology"/>
<evidence type="ECO:0000256" key="9">
    <source>
        <dbReference type="ARBA" id="ARBA00038962"/>
    </source>
</evidence>
<keyword evidence="5" id="KW-0963">Cytoplasm</keyword>
<comment type="similarity">
    <text evidence="3">Belongs to the 3-hydroxyacyl-CoA dehydrogenase family.</text>
</comment>
<feature type="domain" description="3-hydroxyacyl-CoA dehydrogenase C-terminal" evidence="13">
    <location>
        <begin position="190"/>
        <end position="288"/>
    </location>
</feature>
<feature type="site" description="Important for catalytic activity" evidence="11">
    <location>
        <position position="143"/>
    </location>
</feature>
<evidence type="ECO:0000256" key="4">
    <source>
        <dbReference type="ARBA" id="ARBA00011738"/>
    </source>
</evidence>
<dbReference type="InterPro" id="IPR006176">
    <property type="entry name" value="3-OHacyl-CoA_DH_NAD-bd"/>
</dbReference>
<dbReference type="InterPro" id="IPR022694">
    <property type="entry name" value="3-OHacyl-CoA_DH"/>
</dbReference>
<dbReference type="EC" id="1.1.1.45" evidence="9"/>
<dbReference type="Gene3D" id="3.40.50.720">
    <property type="entry name" value="NAD(P)-binding Rossmann-like Domain"/>
    <property type="match status" value="1"/>
</dbReference>
<feature type="binding site" evidence="12">
    <location>
        <position position="122"/>
    </location>
    <ligand>
        <name>NAD(+)</name>
        <dbReference type="ChEBI" id="CHEBI:57540"/>
    </ligand>
</feature>
<feature type="binding site" evidence="12">
    <location>
        <position position="280"/>
    </location>
    <ligand>
        <name>NAD(+)</name>
        <dbReference type="ChEBI" id="CHEBI:57540"/>
    </ligand>
</feature>
<dbReference type="InterPro" id="IPR013328">
    <property type="entry name" value="6PGD_dom2"/>
</dbReference>
<evidence type="ECO:0000259" key="13">
    <source>
        <dbReference type="Pfam" id="PF00725"/>
    </source>
</evidence>
<dbReference type="OrthoDB" id="9771883at2"/>
<dbReference type="GO" id="GO:0019605">
    <property type="term" value="P:butyrate metabolic process"/>
    <property type="evidence" value="ECO:0007669"/>
    <property type="project" value="UniProtKB-UniPathway"/>
</dbReference>
<dbReference type="SUPFAM" id="SSF51735">
    <property type="entry name" value="NAD(P)-binding Rossmann-fold domains"/>
    <property type="match status" value="1"/>
</dbReference>
<name>A0A1Z5I9Q1_9LACO</name>
<evidence type="ECO:0000256" key="12">
    <source>
        <dbReference type="PIRSR" id="PIRSR000105-2"/>
    </source>
</evidence>
<dbReference type="PANTHER" id="PTHR48075">
    <property type="entry name" value="3-HYDROXYACYL-COA DEHYDROGENASE FAMILY PROTEIN"/>
    <property type="match status" value="1"/>
</dbReference>
<keyword evidence="6" id="KW-0597">Phosphoprotein</keyword>
<keyword evidence="8 12" id="KW-0520">NAD</keyword>
<evidence type="ECO:0000256" key="6">
    <source>
        <dbReference type="ARBA" id="ARBA00022553"/>
    </source>
</evidence>
<evidence type="ECO:0000256" key="8">
    <source>
        <dbReference type="ARBA" id="ARBA00023027"/>
    </source>
</evidence>
<gene>
    <name evidence="15" type="ORF">IWT30_00424</name>
</gene>
<dbReference type="Gene3D" id="1.10.1040.10">
    <property type="entry name" value="N-(1-d-carboxylethyl)-l-norvaline Dehydrogenase, domain 2"/>
    <property type="match status" value="1"/>
</dbReference>
<evidence type="ECO:0000256" key="3">
    <source>
        <dbReference type="ARBA" id="ARBA00009463"/>
    </source>
</evidence>
<dbReference type="GO" id="GO:0005737">
    <property type="term" value="C:cytoplasm"/>
    <property type="evidence" value="ECO:0007669"/>
    <property type="project" value="UniProtKB-SubCell"/>
</dbReference>
<feature type="domain" description="3-hydroxyacyl-CoA dehydrogenase NAD binding" evidence="14">
    <location>
        <begin position="8"/>
        <end position="185"/>
    </location>
</feature>
<evidence type="ECO:0000256" key="7">
    <source>
        <dbReference type="ARBA" id="ARBA00023002"/>
    </source>
</evidence>
<keyword evidence="16" id="KW-1185">Reference proteome</keyword>
<dbReference type="EMBL" id="BCMF01000002">
    <property type="protein sequence ID" value="GAW98479.1"/>
    <property type="molecule type" value="Genomic_DNA"/>
</dbReference>
<reference evidence="15 16" key="1">
    <citation type="submission" date="2015-11" db="EMBL/GenBank/DDBJ databases">
        <title>Draft genome sequences of new species of the genus Lactobacillus isolated from orchardgrass silage.</title>
        <authorList>
            <person name="Tohno M."/>
            <person name="Tanizawa Y."/>
            <person name="Arita M."/>
        </authorList>
    </citation>
    <scope>NUCLEOTIDE SEQUENCE [LARGE SCALE GENOMIC DNA]</scope>
    <source>
        <strain evidence="15 16">IWT30</strain>
    </source>
</reference>
<dbReference type="PROSITE" id="PS00067">
    <property type="entry name" value="3HCDH"/>
    <property type="match status" value="1"/>
</dbReference>
<dbReference type="Proteomes" id="UP000198374">
    <property type="component" value="Unassembled WGS sequence"/>
</dbReference>
<dbReference type="AlphaFoldDB" id="A0A1Z5I9Q1"/>
<dbReference type="GO" id="GO:0050104">
    <property type="term" value="F:L-gulonate 3-dehydrogenase activity"/>
    <property type="evidence" value="ECO:0007669"/>
    <property type="project" value="UniProtKB-EC"/>
</dbReference>
<dbReference type="InterPro" id="IPR008927">
    <property type="entry name" value="6-PGluconate_DH-like_C_sf"/>
</dbReference>
<dbReference type="Pfam" id="PF00725">
    <property type="entry name" value="3HCDH"/>
    <property type="match status" value="1"/>
</dbReference>
<sequence length="320" mass="35201">MKISAIKNIANIGAGTMGHATALQFAMHGYSVNVLDTSDDALKQGLEKIKNDLKTFSEADILSESATEILKRLHFTTDYKEALNSADFVIESVVEDMTVKKSVWQEVEQYVPDDTIMATNTSGLSPSEIQSVLNQPERFVVAHFWNPAQLMPLVEVVPGKQTSQQTVDTTVELMNRIGKHAVPLKKESLGFVGNRIQLAVLREAFNIINEGIASPQSVDDIVKYSLGRRWSLVGPVASADLGGLDVFKNISSYLYADLSAETGTDPTLSKLVAKNKLGLKTGEGFFNWNGDEGQKMVQQRDKELLQLLKADLAKQKKSKK</sequence>
<evidence type="ECO:0000256" key="5">
    <source>
        <dbReference type="ARBA" id="ARBA00022490"/>
    </source>
</evidence>
<evidence type="ECO:0000256" key="2">
    <source>
        <dbReference type="ARBA" id="ARBA00005086"/>
    </source>
</evidence>
<feature type="binding site" evidence="12">
    <location>
        <position position="146"/>
    </location>
    <ligand>
        <name>NAD(+)</name>
        <dbReference type="ChEBI" id="CHEBI:57540"/>
    </ligand>
</feature>
<evidence type="ECO:0000256" key="11">
    <source>
        <dbReference type="PIRSR" id="PIRSR000105-1"/>
    </source>
</evidence>
<evidence type="ECO:0000256" key="1">
    <source>
        <dbReference type="ARBA" id="ARBA00004496"/>
    </source>
</evidence>
<dbReference type="Pfam" id="PF02737">
    <property type="entry name" value="3HCDH_N"/>
    <property type="match status" value="1"/>
</dbReference>
<dbReference type="UniPathway" id="UPA00863"/>
<comment type="subunit">
    <text evidence="4">Homodimer.</text>
</comment>
<dbReference type="FunFam" id="3.40.50.720:FF:000009">
    <property type="entry name" value="Fatty oxidation complex, alpha subunit"/>
    <property type="match status" value="1"/>
</dbReference>
<protein>
    <recommendedName>
        <fullName evidence="10">L-gulonate 3-dehydrogenase</fullName>
        <ecNumber evidence="9">1.1.1.45</ecNumber>
    </recommendedName>
    <alternativeName>
        <fullName evidence="10">L-gulonate 3-dehydrogenase</fullName>
    </alternativeName>
</protein>
<feature type="binding site" evidence="12">
    <location>
        <begin position="13"/>
        <end position="18"/>
    </location>
    <ligand>
        <name>NAD(+)</name>
        <dbReference type="ChEBI" id="CHEBI:57540"/>
    </ligand>
</feature>
<comment type="pathway">
    <text evidence="2">Lipid metabolism; butanoate metabolism.</text>
</comment>
<evidence type="ECO:0000313" key="16">
    <source>
        <dbReference type="Proteomes" id="UP000198374"/>
    </source>
</evidence>
<dbReference type="PANTHER" id="PTHR48075:SF1">
    <property type="entry name" value="LAMBDA-CRYSTALLIN HOMOLOG"/>
    <property type="match status" value="1"/>
</dbReference>
<organism evidence="15 16">
    <name type="scientific">Secundilactobacillus mixtipabuli</name>
    <dbReference type="NCBI Taxonomy" id="1435342"/>
    <lineage>
        <taxon>Bacteria</taxon>
        <taxon>Bacillati</taxon>
        <taxon>Bacillota</taxon>
        <taxon>Bacilli</taxon>
        <taxon>Lactobacillales</taxon>
        <taxon>Lactobacillaceae</taxon>
        <taxon>Secundilactobacillus</taxon>
    </lineage>
</organism>
<dbReference type="InterPro" id="IPR006180">
    <property type="entry name" value="3-OHacyl-CoA_DH_CS"/>
</dbReference>
<keyword evidence="7" id="KW-0560">Oxidoreductase</keyword>
<dbReference type="RefSeq" id="WP_089108302.1">
    <property type="nucleotide sequence ID" value="NZ_BCMF01000002.1"/>
</dbReference>
<accession>A0A1Z5I9Q1</accession>
<evidence type="ECO:0000313" key="15">
    <source>
        <dbReference type="EMBL" id="GAW98479.1"/>
    </source>
</evidence>
<comment type="subcellular location">
    <subcellularLocation>
        <location evidence="1">Cytoplasm</location>
    </subcellularLocation>
</comment>